<dbReference type="WBParaSite" id="ALUE_0001235201-mRNA-1">
    <property type="protein sequence ID" value="ALUE_0001235201-mRNA-1"/>
    <property type="gene ID" value="ALUE_0001235201"/>
</dbReference>
<accession>A0A0M3I5U4</accession>
<dbReference type="AlphaFoldDB" id="A0A0M3I5U4"/>
<protein>
    <submittedName>
        <fullName evidence="2">BPI2 domain-containing protein</fullName>
    </submittedName>
</protein>
<dbReference type="Proteomes" id="UP000036681">
    <property type="component" value="Unplaced"/>
</dbReference>
<proteinExistence type="predicted"/>
<organism evidence="1 2">
    <name type="scientific">Ascaris lumbricoides</name>
    <name type="common">Giant roundworm</name>
    <dbReference type="NCBI Taxonomy" id="6252"/>
    <lineage>
        <taxon>Eukaryota</taxon>
        <taxon>Metazoa</taxon>
        <taxon>Ecdysozoa</taxon>
        <taxon>Nematoda</taxon>
        <taxon>Chromadorea</taxon>
        <taxon>Rhabditida</taxon>
        <taxon>Spirurina</taxon>
        <taxon>Ascaridomorpha</taxon>
        <taxon>Ascaridoidea</taxon>
        <taxon>Ascarididae</taxon>
        <taxon>Ascaris</taxon>
    </lineage>
</organism>
<sequence>MLTKTANVNIGSGDMAAFVEDVVSTKLVVPVEICSSVVIDVVGGGEGSVEILMAVLSELDVVSGVSNVVCGTTLDL</sequence>
<evidence type="ECO:0000313" key="2">
    <source>
        <dbReference type="WBParaSite" id="ALUE_0001235201-mRNA-1"/>
    </source>
</evidence>
<reference evidence="2" key="1">
    <citation type="submission" date="2017-02" db="UniProtKB">
        <authorList>
            <consortium name="WormBaseParasite"/>
        </authorList>
    </citation>
    <scope>IDENTIFICATION</scope>
</reference>
<evidence type="ECO:0000313" key="1">
    <source>
        <dbReference type="Proteomes" id="UP000036681"/>
    </source>
</evidence>
<keyword evidence="1" id="KW-1185">Reference proteome</keyword>
<name>A0A0M3I5U4_ASCLU</name>